<dbReference type="PANTHER" id="PTHR46615">
    <property type="entry name" value="ARYLSULFATASE K"/>
    <property type="match status" value="1"/>
</dbReference>
<dbReference type="PROSITE" id="PS00523">
    <property type="entry name" value="SULFATASE_1"/>
    <property type="match status" value="1"/>
</dbReference>
<name>A0ABM8VA68_9BACL</name>
<dbReference type="EMBL" id="CAJVCE010000001">
    <property type="protein sequence ID" value="CAG7615608.1"/>
    <property type="molecule type" value="Genomic_DNA"/>
</dbReference>
<dbReference type="Proteomes" id="UP000730618">
    <property type="component" value="Unassembled WGS sequence"/>
</dbReference>
<comment type="caution">
    <text evidence="2">The sequence shown here is derived from an EMBL/GenBank/DDBJ whole genome shotgun (WGS) entry which is preliminary data.</text>
</comment>
<protein>
    <submittedName>
        <fullName evidence="2">Ulvan-active sulfatase</fullName>
        <ecNumber evidence="2">3.1.6.-</ecNumber>
    </submittedName>
</protein>
<evidence type="ECO:0000313" key="2">
    <source>
        <dbReference type="EMBL" id="CAG7615608.1"/>
    </source>
</evidence>
<dbReference type="InterPro" id="IPR024607">
    <property type="entry name" value="Sulfatase_CS"/>
</dbReference>
<reference evidence="2 3" key="1">
    <citation type="submission" date="2021-06" db="EMBL/GenBank/DDBJ databases">
        <authorList>
            <person name="Criscuolo A."/>
        </authorList>
    </citation>
    <scope>NUCLEOTIDE SEQUENCE [LARGE SCALE GENOMIC DNA]</scope>
    <source>
        <strain evidence="3">CIP 111802</strain>
    </source>
</reference>
<dbReference type="Pfam" id="PF00884">
    <property type="entry name" value="Sulfatase"/>
    <property type="match status" value="1"/>
</dbReference>
<keyword evidence="3" id="KW-1185">Reference proteome</keyword>
<gene>
    <name evidence="2" type="ORF">PAECIP111802_00190</name>
</gene>
<dbReference type="RefSeq" id="WP_218096576.1">
    <property type="nucleotide sequence ID" value="NZ_CAJVCE010000001.1"/>
</dbReference>
<keyword evidence="2" id="KW-0378">Hydrolase</keyword>
<feature type="domain" description="Sulfatase N-terminal" evidence="1">
    <location>
        <begin position="4"/>
        <end position="101"/>
    </location>
</feature>
<dbReference type="InterPro" id="IPR051849">
    <property type="entry name" value="GAG-degrading_sulfatase"/>
</dbReference>
<sequence>MSQPNIVVICSDQHHPLITGYRGHPFIKTPHLDQLAAEGTHFTSAYSNCPVCTPSRMSFITGKYPHQIDSWFLGCPLDRNEMTWSRKLHEAGMPSAMFGKMDFLREISGRRVYGA</sequence>
<dbReference type="GO" id="GO:0016787">
    <property type="term" value="F:hydrolase activity"/>
    <property type="evidence" value="ECO:0007669"/>
    <property type="project" value="UniProtKB-KW"/>
</dbReference>
<organism evidence="2 3">
    <name type="scientific">Paenibacillus allorhizosphaerae</name>
    <dbReference type="NCBI Taxonomy" id="2849866"/>
    <lineage>
        <taxon>Bacteria</taxon>
        <taxon>Bacillati</taxon>
        <taxon>Bacillota</taxon>
        <taxon>Bacilli</taxon>
        <taxon>Bacillales</taxon>
        <taxon>Paenibacillaceae</taxon>
        <taxon>Paenibacillus</taxon>
    </lineage>
</organism>
<dbReference type="PANTHER" id="PTHR46615:SF1">
    <property type="entry name" value="ARYLSULFATASE K"/>
    <property type="match status" value="1"/>
</dbReference>
<proteinExistence type="predicted"/>
<evidence type="ECO:0000313" key="3">
    <source>
        <dbReference type="Proteomes" id="UP000730618"/>
    </source>
</evidence>
<accession>A0ABM8VA68</accession>
<dbReference type="InterPro" id="IPR000917">
    <property type="entry name" value="Sulfatase_N"/>
</dbReference>
<dbReference type="EC" id="3.1.6.-" evidence="2"/>
<evidence type="ECO:0000259" key="1">
    <source>
        <dbReference type="Pfam" id="PF00884"/>
    </source>
</evidence>